<comment type="caution">
    <text evidence="1">The sequence shown here is derived from an EMBL/GenBank/DDBJ whole genome shotgun (WGS) entry which is preliminary data.</text>
</comment>
<evidence type="ECO:0000313" key="1">
    <source>
        <dbReference type="EMBL" id="KAK8882567.1"/>
    </source>
</evidence>
<gene>
    <name evidence="1" type="ORF">M9Y10_045209</name>
</gene>
<dbReference type="SUPFAM" id="SSF52058">
    <property type="entry name" value="L domain-like"/>
    <property type="match status" value="1"/>
</dbReference>
<protein>
    <submittedName>
        <fullName evidence="1">Uncharacterized protein</fullName>
    </submittedName>
</protein>
<reference evidence="1 2" key="1">
    <citation type="submission" date="2024-04" db="EMBL/GenBank/DDBJ databases">
        <title>Tritrichomonas musculus Genome.</title>
        <authorList>
            <person name="Alves-Ferreira E."/>
            <person name="Grigg M."/>
            <person name="Lorenzi H."/>
            <person name="Galac M."/>
        </authorList>
    </citation>
    <scope>NUCLEOTIDE SEQUENCE [LARGE SCALE GENOMIC DNA]</scope>
    <source>
        <strain evidence="1 2">EAF2021</strain>
    </source>
</reference>
<dbReference type="EMBL" id="JAPFFF010000009">
    <property type="protein sequence ID" value="KAK8882567.1"/>
    <property type="molecule type" value="Genomic_DNA"/>
</dbReference>
<dbReference type="Proteomes" id="UP001470230">
    <property type="component" value="Unassembled WGS sequence"/>
</dbReference>
<keyword evidence="2" id="KW-1185">Reference proteome</keyword>
<organism evidence="1 2">
    <name type="scientific">Tritrichomonas musculus</name>
    <dbReference type="NCBI Taxonomy" id="1915356"/>
    <lineage>
        <taxon>Eukaryota</taxon>
        <taxon>Metamonada</taxon>
        <taxon>Parabasalia</taxon>
        <taxon>Tritrichomonadida</taxon>
        <taxon>Tritrichomonadidae</taxon>
        <taxon>Tritrichomonas</taxon>
    </lineage>
</organism>
<proteinExistence type="predicted"/>
<sequence>MKYLDISKTPLESIDGLSPHKKLKYFIANQSHISSLRNFKVLRSVDVISLIDTPVSKHPNYKLSLLLVIGEHLNLIDGKLIPRSIREKVKMYSPIAADLINAGWMAEYPCPPIEVLNQLCAHYGIQFVPKPTNPIDLQIPTKIDKNFYTGDFEETLQKLKSNHEEILKQGQALFGLIDENDDDDD</sequence>
<accession>A0ABR2JUZ7</accession>
<name>A0ABR2JUZ7_9EUKA</name>
<dbReference type="Gene3D" id="3.80.10.10">
    <property type="entry name" value="Ribonuclease Inhibitor"/>
    <property type="match status" value="1"/>
</dbReference>
<evidence type="ECO:0000313" key="2">
    <source>
        <dbReference type="Proteomes" id="UP001470230"/>
    </source>
</evidence>
<dbReference type="InterPro" id="IPR032675">
    <property type="entry name" value="LRR_dom_sf"/>
</dbReference>